<feature type="compositionally biased region" description="Low complexity" evidence="1">
    <location>
        <begin position="101"/>
        <end position="111"/>
    </location>
</feature>
<keyword evidence="3" id="KW-1185">Reference proteome</keyword>
<evidence type="ECO:0000256" key="1">
    <source>
        <dbReference type="SAM" id="MobiDB-lite"/>
    </source>
</evidence>
<proteinExistence type="predicted"/>
<accession>A0A8T4IJR3</accession>
<protein>
    <submittedName>
        <fullName evidence="2">Uncharacterized protein</fullName>
    </submittedName>
</protein>
<gene>
    <name evidence="2" type="ORF">KDA82_00305</name>
</gene>
<reference evidence="2" key="1">
    <citation type="submission" date="2021-04" db="EMBL/GenBank/DDBJ databases">
        <title>Sequencing of actinobacteria type strains.</title>
        <authorList>
            <person name="Nguyen G.-S."/>
            <person name="Wentzel A."/>
        </authorList>
    </citation>
    <scope>NUCLEOTIDE SEQUENCE</scope>
    <source>
        <strain evidence="2">DSM 42095</strain>
    </source>
</reference>
<feature type="region of interest" description="Disordered" evidence="1">
    <location>
        <begin position="82"/>
        <end position="111"/>
    </location>
</feature>
<dbReference type="Proteomes" id="UP000675554">
    <property type="component" value="Unassembled WGS sequence"/>
</dbReference>
<evidence type="ECO:0000313" key="3">
    <source>
        <dbReference type="Proteomes" id="UP000675554"/>
    </source>
</evidence>
<name>A0A8T4IJR3_9ACTN</name>
<organism evidence="2 3">
    <name type="scientific">Streptomyces daliensis</name>
    <dbReference type="NCBI Taxonomy" id="299421"/>
    <lineage>
        <taxon>Bacteria</taxon>
        <taxon>Bacillati</taxon>
        <taxon>Actinomycetota</taxon>
        <taxon>Actinomycetes</taxon>
        <taxon>Kitasatosporales</taxon>
        <taxon>Streptomycetaceae</taxon>
        <taxon>Streptomyces</taxon>
    </lineage>
</organism>
<evidence type="ECO:0000313" key="2">
    <source>
        <dbReference type="EMBL" id="MBR7671502.1"/>
    </source>
</evidence>
<dbReference type="EMBL" id="JAGSMN010000003">
    <property type="protein sequence ID" value="MBR7671502.1"/>
    <property type="molecule type" value="Genomic_DNA"/>
</dbReference>
<sequence length="139" mass="14253">MLDTTALINAVDRLADRLRATPQSALLKGAAAEGLALARELARRAQLLECPGRAPYEVPEGGIFSVGDQLAVAGHDLAEALASHGGSGAEGGAQARRTRQAEQMQQTQQAEQGLAEALALVEEGTRRCGGSAVGPVGGR</sequence>
<dbReference type="AlphaFoldDB" id="A0A8T4IJR3"/>
<comment type="caution">
    <text evidence="2">The sequence shown here is derived from an EMBL/GenBank/DDBJ whole genome shotgun (WGS) entry which is preliminary data.</text>
</comment>